<protein>
    <submittedName>
        <fullName evidence="2">Uncharacterized protein</fullName>
    </submittedName>
</protein>
<feature type="region of interest" description="Disordered" evidence="1">
    <location>
        <begin position="376"/>
        <end position="420"/>
    </location>
</feature>
<evidence type="ECO:0000313" key="3">
    <source>
        <dbReference type="Proteomes" id="UP001222325"/>
    </source>
</evidence>
<dbReference type="Proteomes" id="UP001222325">
    <property type="component" value="Unassembled WGS sequence"/>
</dbReference>
<accession>A0AAD6U2R2</accession>
<reference evidence="2" key="1">
    <citation type="submission" date="2023-03" db="EMBL/GenBank/DDBJ databases">
        <title>Massive genome expansion in bonnet fungi (Mycena s.s.) driven by repeated elements and novel gene families across ecological guilds.</title>
        <authorList>
            <consortium name="Lawrence Berkeley National Laboratory"/>
            <person name="Harder C.B."/>
            <person name="Miyauchi S."/>
            <person name="Viragh M."/>
            <person name="Kuo A."/>
            <person name="Thoen E."/>
            <person name="Andreopoulos B."/>
            <person name="Lu D."/>
            <person name="Skrede I."/>
            <person name="Drula E."/>
            <person name="Henrissat B."/>
            <person name="Morin E."/>
            <person name="Kohler A."/>
            <person name="Barry K."/>
            <person name="LaButti K."/>
            <person name="Morin E."/>
            <person name="Salamov A."/>
            <person name="Lipzen A."/>
            <person name="Mereny Z."/>
            <person name="Hegedus B."/>
            <person name="Baldrian P."/>
            <person name="Stursova M."/>
            <person name="Weitz H."/>
            <person name="Taylor A."/>
            <person name="Grigoriev I.V."/>
            <person name="Nagy L.G."/>
            <person name="Martin F."/>
            <person name="Kauserud H."/>
        </authorList>
    </citation>
    <scope>NUCLEOTIDE SEQUENCE</scope>
    <source>
        <strain evidence="2">CBHHK173m</strain>
    </source>
</reference>
<keyword evidence="3" id="KW-1185">Reference proteome</keyword>
<proteinExistence type="predicted"/>
<name>A0AAD6U2R2_9AGAR</name>
<sequence length="478" mass="51523">MDVNGDVYVVGNTAHHRCRRRPNYLALCPRLLSPHPTSNPRTLFLSPSPTAMLRGNSSPSLTPEPEEADVPLPACAPLRATLRGTRAAQDAVAATFKVRRSARAGATSIKQQSFSHLASLALSLASPVPALPALPLRTPCTGLQRFPTCRPRRPACPLASDSESREGYKRLQRRISRARDPPLAHALCTRTRRRRRVAPERAHARPSCRTCAPRATRTPPPHRATRAAPLANPRAVVCAWLRNAASALRLGENERQRTPPFAAALPRRAASPCRAKPESDSGCSCVGLQARCFAPQVAVALRLPCCRSDFALPSDAATAAPSPIRSDHRADLRARGLIFASAGLTSAICGRAAQTWERGASRRNSRLHCPDALRSRTPQHVCPAPRPSASAVRRRAATPSYAESDPIPAATADERGADERHPAHRVCTSPSAASLSPARSAALRTCFGATLKSVREHEEWKFGGFAPPGRIGREPGRF</sequence>
<gene>
    <name evidence="2" type="ORF">B0H15DRAFT_950751</name>
</gene>
<organism evidence="2 3">
    <name type="scientific">Mycena belliarum</name>
    <dbReference type="NCBI Taxonomy" id="1033014"/>
    <lineage>
        <taxon>Eukaryota</taxon>
        <taxon>Fungi</taxon>
        <taxon>Dikarya</taxon>
        <taxon>Basidiomycota</taxon>
        <taxon>Agaricomycotina</taxon>
        <taxon>Agaricomycetes</taxon>
        <taxon>Agaricomycetidae</taxon>
        <taxon>Agaricales</taxon>
        <taxon>Marasmiineae</taxon>
        <taxon>Mycenaceae</taxon>
        <taxon>Mycena</taxon>
    </lineage>
</organism>
<dbReference type="AlphaFoldDB" id="A0AAD6U2R2"/>
<dbReference type="EMBL" id="JARJCN010000032">
    <property type="protein sequence ID" value="KAJ7086166.1"/>
    <property type="molecule type" value="Genomic_DNA"/>
</dbReference>
<evidence type="ECO:0000313" key="2">
    <source>
        <dbReference type="EMBL" id="KAJ7086166.1"/>
    </source>
</evidence>
<evidence type="ECO:0000256" key="1">
    <source>
        <dbReference type="SAM" id="MobiDB-lite"/>
    </source>
</evidence>
<comment type="caution">
    <text evidence="2">The sequence shown here is derived from an EMBL/GenBank/DDBJ whole genome shotgun (WGS) entry which is preliminary data.</text>
</comment>